<protein>
    <recommendedName>
        <fullName evidence="3">IPT/TIG domain-containing protein</fullName>
    </recommendedName>
</protein>
<proteinExistence type="predicted"/>
<organism evidence="1 2">
    <name type="scientific">Hydrogenophaga palleronii</name>
    <dbReference type="NCBI Taxonomy" id="65655"/>
    <lineage>
        <taxon>Bacteria</taxon>
        <taxon>Pseudomonadati</taxon>
        <taxon>Pseudomonadota</taxon>
        <taxon>Betaproteobacteria</taxon>
        <taxon>Burkholderiales</taxon>
        <taxon>Comamonadaceae</taxon>
        <taxon>Hydrogenophaga</taxon>
    </lineage>
</organism>
<evidence type="ECO:0000313" key="2">
    <source>
        <dbReference type="Proteomes" id="UP001265700"/>
    </source>
</evidence>
<dbReference type="Proteomes" id="UP001265700">
    <property type="component" value="Unassembled WGS sequence"/>
</dbReference>
<comment type="caution">
    <text evidence="1">The sequence shown here is derived from an EMBL/GenBank/DDBJ whole genome shotgun (WGS) entry which is preliminary data.</text>
</comment>
<evidence type="ECO:0008006" key="3">
    <source>
        <dbReference type="Google" id="ProtNLM"/>
    </source>
</evidence>
<dbReference type="EMBL" id="JAVDWU010000013">
    <property type="protein sequence ID" value="MDR7152752.1"/>
    <property type="molecule type" value="Genomic_DNA"/>
</dbReference>
<sequence>MSTVISPVVAVSAPELRFDRTSDVIGKGMRSYQFVVYRAVNGTAFNGVDALVVNLSSSDPSKASVPASVTIPAGQAAVAFQVTGVDLTDGTAVVIDAAAAGHTAPASKPQVQVAEPALSLIGVDAARSVGHARDNFYVSVTGPAGSPYSIYQSMAVNMPVDVAIVEANPAGLVDGIYNASTAGSVVTQMVIAAGNNNSGWAYIATPSAAGTYRVRASATGMSTVISPVVAVSAPELRFDRTSDMVGKGMHGHHFTVQRAVNGAAFTGVDALVVNLACSAPTVCSVPETVTIPAGTSSASFVVTGVGLGDTTVTATAVGHSTAADMSIRTVEPQLTFGSGPSSTTVGGQSNFYVSLTVMGATYPYYQYLVEPASVTFTSSAPGVASVPSSATITAGNNATSWLQLTGIAPGTTSVTASGSGLISATSGVVTVAP</sequence>
<evidence type="ECO:0000313" key="1">
    <source>
        <dbReference type="EMBL" id="MDR7152752.1"/>
    </source>
</evidence>
<gene>
    <name evidence="1" type="ORF">J2W49_004730</name>
</gene>
<keyword evidence="2" id="KW-1185">Reference proteome</keyword>
<accession>A0ABU1WUT0</accession>
<reference evidence="1 2" key="1">
    <citation type="submission" date="2023-07" db="EMBL/GenBank/DDBJ databases">
        <title>Sorghum-associated microbial communities from plants grown in Nebraska, USA.</title>
        <authorList>
            <person name="Schachtman D."/>
        </authorList>
    </citation>
    <scope>NUCLEOTIDE SEQUENCE [LARGE SCALE GENOMIC DNA]</scope>
    <source>
        <strain evidence="1 2">4249</strain>
    </source>
</reference>
<name>A0ABU1WUT0_9BURK</name>